<organism evidence="11 12">
    <name type="scientific">Caenorhabditis japonica</name>
    <dbReference type="NCBI Taxonomy" id="281687"/>
    <lineage>
        <taxon>Eukaryota</taxon>
        <taxon>Metazoa</taxon>
        <taxon>Ecdysozoa</taxon>
        <taxon>Nematoda</taxon>
        <taxon>Chromadorea</taxon>
        <taxon>Rhabditida</taxon>
        <taxon>Rhabditina</taxon>
        <taxon>Rhabditomorpha</taxon>
        <taxon>Rhabditoidea</taxon>
        <taxon>Rhabditidae</taxon>
        <taxon>Peloderinae</taxon>
        <taxon>Caenorhabditis</taxon>
    </lineage>
</organism>
<evidence type="ECO:0000313" key="11">
    <source>
        <dbReference type="EnsemblMetazoa" id="CJA24985.1"/>
    </source>
</evidence>
<reference evidence="11" key="2">
    <citation type="submission" date="2022-06" db="UniProtKB">
        <authorList>
            <consortium name="EnsemblMetazoa"/>
        </authorList>
    </citation>
    <scope>IDENTIFICATION</scope>
    <source>
        <strain evidence="11">DF5081</strain>
    </source>
</reference>
<evidence type="ECO:0000256" key="4">
    <source>
        <dbReference type="ARBA" id="ARBA00022679"/>
    </source>
</evidence>
<dbReference type="SMART" id="SM00387">
    <property type="entry name" value="HATPase_c"/>
    <property type="match status" value="1"/>
</dbReference>
<dbReference type="PRINTS" id="PR00344">
    <property type="entry name" value="BCTRLSENSOR"/>
</dbReference>
<protein>
    <recommendedName>
        <fullName evidence="2">histidine kinase</fullName>
        <ecNumber evidence="2">2.7.13.3</ecNumber>
    </recommendedName>
</protein>
<feature type="transmembrane region" description="Helical" evidence="8">
    <location>
        <begin position="72"/>
        <end position="90"/>
    </location>
</feature>
<evidence type="ECO:0000259" key="10">
    <source>
        <dbReference type="PROSITE" id="PS50110"/>
    </source>
</evidence>
<feature type="transmembrane region" description="Helical" evidence="8">
    <location>
        <begin position="143"/>
        <end position="162"/>
    </location>
</feature>
<dbReference type="Proteomes" id="UP000005237">
    <property type="component" value="Unassembled WGS sequence"/>
</dbReference>
<feature type="compositionally biased region" description="Basic and acidic residues" evidence="7">
    <location>
        <begin position="576"/>
        <end position="588"/>
    </location>
</feature>
<evidence type="ECO:0000256" key="7">
    <source>
        <dbReference type="SAM" id="MobiDB-lite"/>
    </source>
</evidence>
<dbReference type="SUPFAM" id="SSF47384">
    <property type="entry name" value="Homodimeric domain of signal transducing histidine kinase"/>
    <property type="match status" value="1"/>
</dbReference>
<dbReference type="SMART" id="SM00388">
    <property type="entry name" value="HisKA"/>
    <property type="match status" value="1"/>
</dbReference>
<evidence type="ECO:0000313" key="12">
    <source>
        <dbReference type="Proteomes" id="UP000005237"/>
    </source>
</evidence>
<evidence type="ECO:0000256" key="1">
    <source>
        <dbReference type="ARBA" id="ARBA00000085"/>
    </source>
</evidence>
<evidence type="ECO:0000256" key="3">
    <source>
        <dbReference type="ARBA" id="ARBA00022553"/>
    </source>
</evidence>
<dbReference type="SMART" id="SM00448">
    <property type="entry name" value="REC"/>
    <property type="match status" value="1"/>
</dbReference>
<keyword evidence="12" id="KW-1185">Reference proteome</keyword>
<comment type="catalytic activity">
    <reaction evidence="1">
        <text>ATP + protein L-histidine = ADP + protein N-phospho-L-histidine.</text>
        <dbReference type="EC" id="2.7.13.3"/>
    </reaction>
</comment>
<dbReference type="InterPro" id="IPR005467">
    <property type="entry name" value="His_kinase_dom"/>
</dbReference>
<dbReference type="CDD" id="cd00082">
    <property type="entry name" value="HisKA"/>
    <property type="match status" value="1"/>
</dbReference>
<accession>A0A8R1IB73</accession>
<dbReference type="InterPro" id="IPR003661">
    <property type="entry name" value="HisK_dim/P_dom"/>
</dbReference>
<reference evidence="12" key="1">
    <citation type="submission" date="2010-08" db="EMBL/GenBank/DDBJ databases">
        <authorList>
            <consortium name="Caenorhabditis japonica Sequencing Consortium"/>
            <person name="Wilson R.K."/>
        </authorList>
    </citation>
    <scope>NUCLEOTIDE SEQUENCE [LARGE SCALE GENOMIC DNA]</scope>
    <source>
        <strain evidence="12">DF5081</strain>
    </source>
</reference>
<keyword evidence="8" id="KW-1133">Transmembrane helix</keyword>
<dbReference type="AlphaFoldDB" id="A0A8R1IB73"/>
<dbReference type="SUPFAM" id="SSF55874">
    <property type="entry name" value="ATPase domain of HSP90 chaperone/DNA topoisomerase II/histidine kinase"/>
    <property type="match status" value="1"/>
</dbReference>
<keyword evidence="5" id="KW-0418">Kinase</keyword>
<feature type="region of interest" description="Disordered" evidence="7">
    <location>
        <begin position="541"/>
        <end position="588"/>
    </location>
</feature>
<keyword evidence="8" id="KW-0472">Membrane</keyword>
<dbReference type="GO" id="GO:0005886">
    <property type="term" value="C:plasma membrane"/>
    <property type="evidence" value="ECO:0007669"/>
    <property type="project" value="TreeGrafter"/>
</dbReference>
<evidence type="ECO:0000259" key="9">
    <source>
        <dbReference type="PROSITE" id="PS50109"/>
    </source>
</evidence>
<dbReference type="PANTHER" id="PTHR43047:SF9">
    <property type="entry name" value="HISTIDINE KINASE"/>
    <property type="match status" value="1"/>
</dbReference>
<dbReference type="InterPro" id="IPR004358">
    <property type="entry name" value="Sig_transdc_His_kin-like_C"/>
</dbReference>
<dbReference type="InterPro" id="IPR003594">
    <property type="entry name" value="HATPase_dom"/>
</dbReference>
<dbReference type="PROSITE" id="PS50110">
    <property type="entry name" value="RESPONSE_REGULATORY"/>
    <property type="match status" value="1"/>
</dbReference>
<evidence type="ECO:0000256" key="2">
    <source>
        <dbReference type="ARBA" id="ARBA00012438"/>
    </source>
</evidence>
<feature type="transmembrane region" description="Helical" evidence="8">
    <location>
        <begin position="41"/>
        <end position="60"/>
    </location>
</feature>
<dbReference type="Gene3D" id="3.40.50.2300">
    <property type="match status" value="1"/>
</dbReference>
<feature type="domain" description="Histidine kinase" evidence="9">
    <location>
        <begin position="214"/>
        <end position="422"/>
    </location>
</feature>
<feature type="compositionally biased region" description="Basic and acidic residues" evidence="7">
    <location>
        <begin position="549"/>
        <end position="566"/>
    </location>
</feature>
<name>A0A8R1IB73_CAEJA</name>
<feature type="modified residue" description="4-aspartylphosphate" evidence="6">
    <location>
        <position position="495"/>
    </location>
</feature>
<keyword evidence="3 6" id="KW-0597">Phosphoprotein</keyword>
<feature type="domain" description="Response regulatory" evidence="10">
    <location>
        <begin position="449"/>
        <end position="561"/>
    </location>
</feature>
<evidence type="ECO:0000256" key="8">
    <source>
        <dbReference type="SAM" id="Phobius"/>
    </source>
</evidence>
<dbReference type="GO" id="GO:0009927">
    <property type="term" value="F:histidine phosphotransfer kinase activity"/>
    <property type="evidence" value="ECO:0007669"/>
    <property type="project" value="TreeGrafter"/>
</dbReference>
<feature type="transmembrane region" description="Helical" evidence="8">
    <location>
        <begin position="171"/>
        <end position="191"/>
    </location>
</feature>
<dbReference type="InterPro" id="IPR036097">
    <property type="entry name" value="HisK_dim/P_sf"/>
</dbReference>
<dbReference type="Gene3D" id="1.10.287.130">
    <property type="match status" value="1"/>
</dbReference>
<dbReference type="Pfam" id="PF00512">
    <property type="entry name" value="HisKA"/>
    <property type="match status" value="1"/>
</dbReference>
<dbReference type="Gene3D" id="3.30.565.10">
    <property type="entry name" value="Histidine kinase-like ATPase, C-terminal domain"/>
    <property type="match status" value="1"/>
</dbReference>
<evidence type="ECO:0000256" key="5">
    <source>
        <dbReference type="ARBA" id="ARBA00022777"/>
    </source>
</evidence>
<dbReference type="CDD" id="cd00075">
    <property type="entry name" value="HATPase"/>
    <property type="match status" value="1"/>
</dbReference>
<dbReference type="PANTHER" id="PTHR43047">
    <property type="entry name" value="TWO-COMPONENT HISTIDINE PROTEIN KINASE"/>
    <property type="match status" value="1"/>
</dbReference>
<proteinExistence type="predicted"/>
<dbReference type="PROSITE" id="PS50109">
    <property type="entry name" value="HIS_KIN"/>
    <property type="match status" value="1"/>
</dbReference>
<keyword evidence="8" id="KW-0812">Transmembrane</keyword>
<keyword evidence="4" id="KW-0808">Transferase</keyword>
<feature type="transmembrane region" description="Helical" evidence="8">
    <location>
        <begin position="111"/>
        <end position="131"/>
    </location>
</feature>
<evidence type="ECO:0000256" key="6">
    <source>
        <dbReference type="PROSITE-ProRule" id="PRU00169"/>
    </source>
</evidence>
<dbReference type="InterPro" id="IPR001789">
    <property type="entry name" value="Sig_transdc_resp-reg_receiver"/>
</dbReference>
<dbReference type="SUPFAM" id="SSF52172">
    <property type="entry name" value="CheY-like"/>
    <property type="match status" value="1"/>
</dbReference>
<dbReference type="EC" id="2.7.13.3" evidence="2"/>
<dbReference type="InterPro" id="IPR036890">
    <property type="entry name" value="HATPase_C_sf"/>
</dbReference>
<dbReference type="EnsemblMetazoa" id="CJA24985.1">
    <property type="protein sequence ID" value="CJA24985.1"/>
    <property type="gene ID" value="WBGene00180557"/>
</dbReference>
<dbReference type="InterPro" id="IPR011006">
    <property type="entry name" value="CheY-like_superfamily"/>
</dbReference>
<dbReference type="GO" id="GO:0000155">
    <property type="term" value="F:phosphorelay sensor kinase activity"/>
    <property type="evidence" value="ECO:0007669"/>
    <property type="project" value="InterPro"/>
</dbReference>
<sequence length="756" mass="82534">MRGGKRRMRLLSDMEYRLANGLGQLFGLRNPGDFDTERSQAIVRVVIVLALGMYILPMAASSATPDEAKWLFAVYAFYIPFSFAILGWVIRRPGVNHWRRALTITHDYGSMTLGMIVGGAPLVPVFAIVVWVTVGNGLRYGGLYLRVSTAMALLSIGVVTYFSDYWRANPYMVLTLFCTALLVPMYIYVLLARLHRAYEAAQEASLSKSRFLAQASHDLRQPIHAISLFTACLREAGLQANELQMVDNIDRSLASVSRLFKSLLDVSTLDSGRMVARFEPVRICEVIEDVVRQNSEAAQRQGVQLRVVKCHAVVEVDRTLLTTILQNVVSNALKYAPQGRLLIGCRRRNDRLALAVLDQGPGIAAEHLPHIFDEFYRVKERGDRDVEGVGLGLPIVRRLAHLMGLEVALSSKVGSGTGLVISGLRIQVEKAGPVIAPVAKPAASAEGLRVLLVEDDEAVLLATASLLERWGCLVQAELAIPTDPDSAQCDLLITDFDLGNKTTGTDCIAMVREMNGWKVPAVIMSGHGDARIREEVGDPKIPVLSKPVRPAELRSPRVDALGDRRGPGGNAQGPEQGRDVDADGERRDAERDGDFLVRLALRDQLQDSMLPVAQSGGWVYRSPWDRDHNFPFLDCLEGAADFVGGYGLVDESVDAAGHNGVNCYAVIGHRDDDDGGAGELTAQRRQGVLDALVTEIQIEHKHAGSASTGTCNGQGAVERVGGGHRHARQHVLDEGTQSIPEHGMIVSNDDYFTSQF</sequence>
<dbReference type="Pfam" id="PF02518">
    <property type="entry name" value="HATPase_c"/>
    <property type="match status" value="1"/>
</dbReference>